<keyword evidence="2" id="KW-1185">Reference proteome</keyword>
<accession>A0A223KR25</accession>
<dbReference type="STRING" id="1314751.GCA_001591425_00208"/>
<evidence type="ECO:0000313" key="1">
    <source>
        <dbReference type="EMBL" id="AST91886.1"/>
    </source>
</evidence>
<proteinExistence type="predicted"/>
<dbReference type="AlphaFoldDB" id="A0A223KR25"/>
<organism evidence="1 2">
    <name type="scientific">Sutcliffiella cohnii</name>
    <dbReference type="NCBI Taxonomy" id="33932"/>
    <lineage>
        <taxon>Bacteria</taxon>
        <taxon>Bacillati</taxon>
        <taxon>Bacillota</taxon>
        <taxon>Bacilli</taxon>
        <taxon>Bacillales</taxon>
        <taxon>Bacillaceae</taxon>
        <taxon>Sutcliffiella</taxon>
    </lineage>
</organism>
<evidence type="ECO:0000313" key="2">
    <source>
        <dbReference type="Proteomes" id="UP000215224"/>
    </source>
</evidence>
<name>A0A223KR25_9BACI</name>
<sequence length="162" mass="18438">MNFTHCLDLSNQYVGTAKGEVRNKENKQNFNRVVMYFLDQADSVAWKYWPGDLQVAEESNVSTKGYNLLLPNRIKDMPIEEGMRISYFSIESTTKEVLLKNSSPDIPTDVFDFQLLNNGNVLLHSFDNGSTLLFCASTEVYHDLVKLTSPNSILPILNKRPN</sequence>
<dbReference type="RefSeq" id="WP_066410996.1">
    <property type="nucleotide sequence ID" value="NZ_CP018866.1"/>
</dbReference>
<protein>
    <submittedName>
        <fullName evidence="1">Uncharacterized protein</fullName>
    </submittedName>
</protein>
<dbReference type="Proteomes" id="UP000215224">
    <property type="component" value="Chromosome"/>
</dbReference>
<reference evidence="1" key="1">
    <citation type="submission" date="2016-12" db="EMBL/GenBank/DDBJ databases">
        <title>The whole genome sequencing and assembly of Bacillus cohnii DSM 6307T strain.</title>
        <authorList>
            <person name="Lee Y.-J."/>
            <person name="Yi H."/>
            <person name="Bahn Y.-S."/>
            <person name="Kim J.F."/>
            <person name="Lee D.-W."/>
        </authorList>
    </citation>
    <scope>NUCLEOTIDE SEQUENCE [LARGE SCALE GENOMIC DNA]</scope>
    <source>
        <strain evidence="1">DSM 6307</strain>
    </source>
</reference>
<gene>
    <name evidence="1" type="ORF">BC6307_11660</name>
</gene>
<dbReference type="EMBL" id="CP018866">
    <property type="protein sequence ID" value="AST91886.1"/>
    <property type="molecule type" value="Genomic_DNA"/>
</dbReference>
<dbReference type="KEGG" id="bcoh:BC6307_11660"/>